<gene>
    <name evidence="2" type="ordered locus">SRM_01034</name>
</gene>
<dbReference type="Proteomes" id="UP000000933">
    <property type="component" value="Chromosome"/>
</dbReference>
<evidence type="ECO:0000313" key="3">
    <source>
        <dbReference type="Proteomes" id="UP000000933"/>
    </source>
</evidence>
<organism evidence="2 3">
    <name type="scientific">Salinibacter ruber (strain M8)</name>
    <dbReference type="NCBI Taxonomy" id="761659"/>
    <lineage>
        <taxon>Bacteria</taxon>
        <taxon>Pseudomonadati</taxon>
        <taxon>Rhodothermota</taxon>
        <taxon>Rhodothermia</taxon>
        <taxon>Rhodothermales</taxon>
        <taxon>Salinibacteraceae</taxon>
        <taxon>Salinibacter</taxon>
    </lineage>
</organism>
<evidence type="ECO:0000313" key="2">
    <source>
        <dbReference type="EMBL" id="CBH23955.1"/>
    </source>
</evidence>
<feature type="region of interest" description="Disordered" evidence="1">
    <location>
        <begin position="563"/>
        <end position="584"/>
    </location>
</feature>
<name>D5H7F0_SALRM</name>
<accession>D5H7F0</accession>
<evidence type="ECO:0000256" key="1">
    <source>
        <dbReference type="SAM" id="MobiDB-lite"/>
    </source>
</evidence>
<feature type="compositionally biased region" description="Polar residues" evidence="1">
    <location>
        <begin position="571"/>
        <end position="582"/>
    </location>
</feature>
<protein>
    <recommendedName>
        <fullName evidence="4">Carboxypeptidase regulatory-like domain-containing protein</fullName>
    </recommendedName>
</protein>
<proteinExistence type="predicted"/>
<dbReference type="EMBL" id="FP565814">
    <property type="protein sequence ID" value="CBH23955.1"/>
    <property type="molecule type" value="Genomic_DNA"/>
</dbReference>
<dbReference type="PATRIC" id="fig|761659.10.peg.1145"/>
<dbReference type="AlphaFoldDB" id="D5H7F0"/>
<dbReference type="KEGG" id="srm:SRM_01034"/>
<reference evidence="2 3" key="1">
    <citation type="journal article" date="2010" name="ISME J.">
        <title>Fine-scale evolution: genomic, phenotypic and ecological differentiation in two coexisting Salinibacter ruber strains.</title>
        <authorList>
            <person name="Pena A."/>
            <person name="Teeling H."/>
            <person name="Huerta-Cepas J."/>
            <person name="Santos F."/>
            <person name="Yarza P."/>
            <person name="Brito-Echeverria J."/>
            <person name="Lucio M."/>
            <person name="Schmitt-Kopplin P."/>
            <person name="Meseguer I."/>
            <person name="Schenowitz C."/>
            <person name="Dossat C."/>
            <person name="Barbe V."/>
            <person name="Dopazo J."/>
            <person name="Rossello-Mora R."/>
            <person name="Schuler M."/>
            <person name="Glockner F.O."/>
            <person name="Amann R."/>
            <person name="Gabaldon T."/>
            <person name="Anton J."/>
        </authorList>
    </citation>
    <scope>NUCLEOTIDE SEQUENCE [LARGE SCALE GENOMIC DNA]</scope>
    <source>
        <strain evidence="2 3">M8</strain>
    </source>
</reference>
<reference evidence="3" key="2">
    <citation type="submission" date="2010-04" db="EMBL/GenBank/DDBJ databases">
        <title>Genome sequence of Salinibacter ruber M8.</title>
        <authorList>
            <consortium name="Genoscope"/>
        </authorList>
    </citation>
    <scope>NUCLEOTIDE SEQUENCE [LARGE SCALE GENOMIC DNA]</scope>
    <source>
        <strain evidence="3">M8</strain>
    </source>
</reference>
<evidence type="ECO:0008006" key="4">
    <source>
        <dbReference type="Google" id="ProtNLM"/>
    </source>
</evidence>
<dbReference type="HOGENOM" id="CLU_443993_0_0_10"/>
<sequence length="640" mass="70000">MVGPHFSPDMHFNRRLLRAMRYTFFGHLCGQLCSDCQEDLAHATLRLYRPKDGDDQVVARATADTKHTHQILDAAEAEQKADRLLVEADLDSEGRFNVVLDEEVDYDGDAIEVDVYLESVPGMPEGTEAGPLQVSITTLQPQWRKGEEGARFGWEYCIPERFWCQVRGQFGAWTICGDVILCETGAPVEGVTVIAFDRDWIQDDEVGIATTDGNGRFRIDYLQQDFEPGTVIDVELVGGPDLYFRVETPAGQPLLSEDPSAGRRSSRENAGPCFCVDLCLDEEPDDPDPEVYPAFTHVGGYDFQTDIDSGPAGTGETVRGGRAFHRTLRLNGIMSKTLNGNPLEYKFQYRERGASSWKNVTPSQLRKMKIGTLEKVDTSVSPPRIRTKDYVVGGTPDSDEVGVTPNGNWIPMPQKSGIFSGDGSFVPNHNQIQLDSRTLATFTPAVDLTGIDAGESAEAPSGASLVQNKHFEIKMLVRENPPNSSPSASTEVGHLENIAINNRLYDYVRHPNWMGEPVDDGLAVAMVNLKELGSGGCEGIEDALNVRFTAAHPNLGNVGITVEGPGGPYRTSPTPSDPNVNGSRDENLYGSIDFQNISGGKKVEELKNCAYVVTLSVGVLLTNGDRVPSNRHDQIAFCKG</sequence>